<gene>
    <name evidence="1" type="ORF">P4447_12020</name>
</gene>
<accession>A0ABU6NAV4</accession>
<comment type="caution">
    <text evidence="1">The sequence shown here is derived from an EMBL/GenBank/DDBJ whole genome shotgun (WGS) entry which is preliminary data.</text>
</comment>
<name>A0ABU6NAV4_9BACI</name>
<evidence type="ECO:0000313" key="2">
    <source>
        <dbReference type="Proteomes" id="UP001330749"/>
    </source>
</evidence>
<proteinExistence type="predicted"/>
<sequence>MTFEHVFSQIVAFMKLDPLGKYRLMVGTDSQVHRFNTV</sequence>
<organism evidence="1 2">
    <name type="scientific">Bacillus xiapuensis</name>
    <dbReference type="NCBI Taxonomy" id="2014075"/>
    <lineage>
        <taxon>Bacteria</taxon>
        <taxon>Bacillati</taxon>
        <taxon>Bacillota</taxon>
        <taxon>Bacilli</taxon>
        <taxon>Bacillales</taxon>
        <taxon>Bacillaceae</taxon>
        <taxon>Bacillus</taxon>
    </lineage>
</organism>
<dbReference type="Pfam" id="PF04308">
    <property type="entry name" value="RNaseH_like"/>
    <property type="match status" value="1"/>
</dbReference>
<dbReference type="InterPro" id="IPR007405">
    <property type="entry name" value="Phage_KVP40_Orf299"/>
</dbReference>
<evidence type="ECO:0000313" key="1">
    <source>
        <dbReference type="EMBL" id="MED3563168.1"/>
    </source>
</evidence>
<feature type="non-terminal residue" evidence="1">
    <location>
        <position position="38"/>
    </location>
</feature>
<keyword evidence="2" id="KW-1185">Reference proteome</keyword>
<dbReference type="EMBL" id="JARMQG010000148">
    <property type="protein sequence ID" value="MED3563168.1"/>
    <property type="molecule type" value="Genomic_DNA"/>
</dbReference>
<dbReference type="Proteomes" id="UP001330749">
    <property type="component" value="Unassembled WGS sequence"/>
</dbReference>
<reference evidence="1 2" key="1">
    <citation type="submission" date="2023-03" db="EMBL/GenBank/DDBJ databases">
        <title>Bacillus Genome Sequencing.</title>
        <authorList>
            <person name="Dunlap C."/>
        </authorList>
    </citation>
    <scope>NUCLEOTIDE SEQUENCE [LARGE SCALE GENOMIC DNA]</scope>
    <source>
        <strain evidence="1 2">B-14544</strain>
    </source>
</reference>
<protein>
    <submittedName>
        <fullName evidence="1">Ribonuclease H-like YkuK family protein</fullName>
    </submittedName>
</protein>